<dbReference type="RefSeq" id="XP_011499954.1">
    <property type="nucleotide sequence ID" value="XM_011501652.1"/>
</dbReference>
<dbReference type="Pfam" id="PF04821">
    <property type="entry name" value="TIMELESS"/>
    <property type="match status" value="1"/>
</dbReference>
<keyword evidence="8" id="KW-1185">Reference proteome</keyword>
<feature type="domain" description="Timeless N-terminal" evidence="6">
    <location>
        <begin position="35"/>
        <end position="293"/>
    </location>
</feature>
<dbReference type="GO" id="GO:0031298">
    <property type="term" value="C:replication fork protection complex"/>
    <property type="evidence" value="ECO:0007669"/>
    <property type="project" value="TreeGrafter"/>
</dbReference>
<evidence type="ECO:0000256" key="1">
    <source>
        <dbReference type="ARBA" id="ARBA00004123"/>
    </source>
</evidence>
<dbReference type="GO" id="GO:0000076">
    <property type="term" value="P:DNA replication checkpoint signaling"/>
    <property type="evidence" value="ECO:0007669"/>
    <property type="project" value="TreeGrafter"/>
</dbReference>
<comment type="subcellular location">
    <subcellularLocation>
        <location evidence="1">Nucleus</location>
    </subcellularLocation>
</comment>
<name>A0AAJ6YKV4_9HYME</name>
<dbReference type="Proteomes" id="UP000695007">
    <property type="component" value="Unplaced"/>
</dbReference>
<proteinExistence type="inferred from homology"/>
<feature type="compositionally biased region" description="Basic and acidic residues" evidence="5">
    <location>
        <begin position="1261"/>
        <end position="1279"/>
    </location>
</feature>
<protein>
    <submittedName>
        <fullName evidence="9">Protein timeless homolog</fullName>
    </submittedName>
</protein>
<feature type="domain" description="Timeless C-terminal" evidence="7">
    <location>
        <begin position="1032"/>
        <end position="1112"/>
    </location>
</feature>
<evidence type="ECO:0000259" key="7">
    <source>
        <dbReference type="Pfam" id="PF05029"/>
    </source>
</evidence>
<feature type="compositionally biased region" description="Acidic residues" evidence="5">
    <location>
        <begin position="679"/>
        <end position="694"/>
    </location>
</feature>
<dbReference type="GO" id="GO:0006281">
    <property type="term" value="P:DNA repair"/>
    <property type="evidence" value="ECO:0007669"/>
    <property type="project" value="TreeGrafter"/>
</dbReference>
<feature type="compositionally biased region" description="Basic and acidic residues" evidence="5">
    <location>
        <begin position="1207"/>
        <end position="1216"/>
    </location>
</feature>
<dbReference type="CTD" id="41615"/>
<dbReference type="InterPro" id="IPR044998">
    <property type="entry name" value="Timeless"/>
</dbReference>
<feature type="compositionally biased region" description="Basic residues" evidence="5">
    <location>
        <begin position="537"/>
        <end position="548"/>
    </location>
</feature>
<gene>
    <name evidence="9" type="primary">LOC105363852</name>
</gene>
<dbReference type="GO" id="GO:0009649">
    <property type="term" value="P:entrainment of circadian clock"/>
    <property type="evidence" value="ECO:0007669"/>
    <property type="project" value="TreeGrafter"/>
</dbReference>
<dbReference type="InterPro" id="IPR006906">
    <property type="entry name" value="Timeless_N"/>
</dbReference>
<dbReference type="PANTHER" id="PTHR22940:SF4">
    <property type="entry name" value="PROTEIN TIMELESS HOMOLOG"/>
    <property type="match status" value="1"/>
</dbReference>
<evidence type="ECO:0000256" key="5">
    <source>
        <dbReference type="SAM" id="MobiDB-lite"/>
    </source>
</evidence>
<keyword evidence="3" id="KW-0539">Nucleus</keyword>
<dbReference type="GeneID" id="105363852"/>
<dbReference type="Pfam" id="PF05029">
    <property type="entry name" value="TIMELESS_C"/>
    <property type="match status" value="1"/>
</dbReference>
<dbReference type="Pfam" id="PF26019">
    <property type="entry name" value="HTH_TIMELESS"/>
    <property type="match status" value="1"/>
</dbReference>
<feature type="region of interest" description="Disordered" evidence="5">
    <location>
        <begin position="960"/>
        <end position="1017"/>
    </location>
</feature>
<evidence type="ECO:0000313" key="8">
    <source>
        <dbReference type="Proteomes" id="UP000695007"/>
    </source>
</evidence>
<feature type="compositionally biased region" description="Low complexity" evidence="5">
    <location>
        <begin position="1188"/>
        <end position="1206"/>
    </location>
</feature>
<accession>A0AAJ6YKV4</accession>
<dbReference type="GO" id="GO:0048511">
    <property type="term" value="P:rhythmic process"/>
    <property type="evidence" value="ECO:0007669"/>
    <property type="project" value="UniProtKB-KW"/>
</dbReference>
<evidence type="ECO:0000256" key="3">
    <source>
        <dbReference type="ARBA" id="ARBA00023242"/>
    </source>
</evidence>
<keyword evidence="4" id="KW-0131">Cell cycle</keyword>
<evidence type="ECO:0000313" key="9">
    <source>
        <dbReference type="RefSeq" id="XP_011499954.1"/>
    </source>
</evidence>
<organism evidence="8 9">
    <name type="scientific">Ceratosolen solmsi marchali</name>
    <dbReference type="NCBI Taxonomy" id="326594"/>
    <lineage>
        <taxon>Eukaryota</taxon>
        <taxon>Metazoa</taxon>
        <taxon>Ecdysozoa</taxon>
        <taxon>Arthropoda</taxon>
        <taxon>Hexapoda</taxon>
        <taxon>Insecta</taxon>
        <taxon>Pterygota</taxon>
        <taxon>Neoptera</taxon>
        <taxon>Endopterygota</taxon>
        <taxon>Hymenoptera</taxon>
        <taxon>Apocrita</taxon>
        <taxon>Proctotrupomorpha</taxon>
        <taxon>Chalcidoidea</taxon>
        <taxon>Agaonidae</taxon>
        <taxon>Agaoninae</taxon>
        <taxon>Ceratosolen</taxon>
    </lineage>
</organism>
<feature type="region of interest" description="Disordered" evidence="5">
    <location>
        <begin position="537"/>
        <end position="564"/>
    </location>
</feature>
<dbReference type="GO" id="GO:0043111">
    <property type="term" value="P:replication fork arrest"/>
    <property type="evidence" value="ECO:0007669"/>
    <property type="project" value="TreeGrafter"/>
</dbReference>
<evidence type="ECO:0000256" key="4">
    <source>
        <dbReference type="ARBA" id="ARBA00023306"/>
    </source>
</evidence>
<comment type="similarity">
    <text evidence="2">Belongs to the timeless family.</text>
</comment>
<sequence>MKMIPGDIQIPSAILAELTATCDALGYNDGNKVYLDKNSIEVIKDLIRYLRRDDDTHSIRRYLGQSEILQKDLLKIFVEHSDKIEFWNILLRLLINLTSPVLMIYNEELPAEKITRSYYLQILSHLQQYKKAMANDAVWMVVHEKLKNVLSIESSERGEENSTILERILILIRNILRVPPSDYDKRMDNDTTVHDEVLFALHTSGISDLLVYIASTNVEQQYHMQILEIVSFLLQGQNPVKLAKAEMQRSAAEKEYDEDRLTIMREKEKSEKISKMKKYAGSRHSRFGGTYVVQNMKAIGDNEMLCHKPYQKIEDLNFSVTKQKMKKRKNNSGIMSFGDERVSALSVRLFLKEFCVEFLNGAYNPVMSYARSCIIGGNYATVDASHYLWALHFFMSFNRHYKFRVKYVSETISTEVFYIVQRQIEHNYEMINIEKKKVTFWSTRLHLALKAYQELLYTLIEMDKSTDSGVKNSSRVIMGNIFYVPEYRDTILSQLLNYNELIMSRDYLVDLVTTVHIFLKMLKNYCDKQQHLIVQKIKRKQPKKKAKPRSSGPSTAAVGPPPSWEDRWDVVGPEVSAVMQQNAIPEVIPFDATIATPIDEQKSDAMKRIQKLLRNNNHEHAIGLLRSAREVWPENDSFGKADMAVEEEFLVLREIFLADLGVPDEIPPNQSGNKTNDENITEESIQNDEEESEEIAQPRVEESNFKFMDFLQRFANVRIVSNLTILLKQFEKNTPEVNHCVLKLFHRIAMECKMPAMMYQASIFRVFQRVFQYDSRMYKDLTVFAHFIFRGFVEVAKRNPKAYMELLFWKSTKQAIEMTEGYDTEHSSNKKTRNVWSDAEEDELRTLFMEHQTKKLPQDLISYILENLINQDRTRRGVMKKLKEMCLIVNSKSIRGEIQKRLPKEWSDEEINQLTELWDQVKEEHDPVGLIYDSLRIKRSKAKIKEKLLELNLAENAQQLRKKRMKKSSGPKSSWENPSNSENEDSSDSEINSESDDGQTKPAAERKQEKKLKNKKNKQASICYTDAQLSGLLKDVIDNGMQETLRWLKESLEESLEDRDEETAEGLALVPLTAETSSALETASLQRLLRALGIEPPNAEEFYWRIPASMLVTTIKKRCETLEAALRGEFLEEETVRKKKDDSESDDEDIFEKLKKYSERNDDTGEPVVSEEIAAGQSTSNNVDENSKSSTSGQTDSDTNDNNSSHDTNESIRSENHANASNYKEDDTNLSAKSQIVENKPNTKRIRAVLESSESEDEFENSIRNEIESTDSKIDRSKYTIESGSEDENMEIQSEFGMKTANQSSGKEGSAKSSRIRKVVDSDSDDTETVSKNMVDSKRDYSEGSDIETSIPKKRRVYDSDEDDAENDLSVGRKPSKAIIDDDD</sequence>
<dbReference type="PANTHER" id="PTHR22940">
    <property type="entry name" value="TIMEOUT/TIMELESS-2"/>
    <property type="match status" value="1"/>
</dbReference>
<dbReference type="KEGG" id="csol:105363852"/>
<feature type="compositionally biased region" description="Polar residues" evidence="5">
    <location>
        <begin position="1300"/>
        <end position="1313"/>
    </location>
</feature>
<dbReference type="InterPro" id="IPR007725">
    <property type="entry name" value="TIMELESS_C"/>
</dbReference>
<feature type="compositionally biased region" description="Basic residues" evidence="5">
    <location>
        <begin position="960"/>
        <end position="969"/>
    </location>
</feature>
<feature type="compositionally biased region" description="Acidic residues" evidence="5">
    <location>
        <begin position="982"/>
        <end position="997"/>
    </location>
</feature>
<evidence type="ECO:0000256" key="2">
    <source>
        <dbReference type="ARBA" id="ARBA00008174"/>
    </source>
</evidence>
<reference evidence="9" key="1">
    <citation type="submission" date="2025-08" db="UniProtKB">
        <authorList>
            <consortium name="RefSeq"/>
        </authorList>
    </citation>
    <scope>IDENTIFICATION</scope>
</reference>
<feature type="region of interest" description="Disordered" evidence="5">
    <location>
        <begin position="1172"/>
        <end position="1384"/>
    </location>
</feature>
<feature type="region of interest" description="Disordered" evidence="5">
    <location>
        <begin position="663"/>
        <end position="697"/>
    </location>
</feature>
<dbReference type="GO" id="GO:0003677">
    <property type="term" value="F:DNA binding"/>
    <property type="evidence" value="ECO:0007669"/>
    <property type="project" value="TreeGrafter"/>
</dbReference>
<evidence type="ECO:0000259" key="6">
    <source>
        <dbReference type="Pfam" id="PF04821"/>
    </source>
</evidence>